<sequence>MRDVLGNTKRQRQKIFSVDCRHVARATKGDTIEPMEVALSESCGGWQRIVNHSWIIFCTGIGEVIRPVDDVAGCRRTAVPQAKDYLAATVHCLRQAASNSGGDDPGGALSRITRNNWKCLG</sequence>
<dbReference type="EMBL" id="JAZAVJ010000122">
    <property type="protein sequence ID" value="KAK7413659.1"/>
    <property type="molecule type" value="Genomic_DNA"/>
</dbReference>
<organism evidence="1 2">
    <name type="scientific">Neonectria punicea</name>
    <dbReference type="NCBI Taxonomy" id="979145"/>
    <lineage>
        <taxon>Eukaryota</taxon>
        <taxon>Fungi</taxon>
        <taxon>Dikarya</taxon>
        <taxon>Ascomycota</taxon>
        <taxon>Pezizomycotina</taxon>
        <taxon>Sordariomycetes</taxon>
        <taxon>Hypocreomycetidae</taxon>
        <taxon>Hypocreales</taxon>
        <taxon>Nectriaceae</taxon>
        <taxon>Neonectria</taxon>
    </lineage>
</organism>
<accession>A0ABR1GYD9</accession>
<evidence type="ECO:0000313" key="2">
    <source>
        <dbReference type="Proteomes" id="UP001498476"/>
    </source>
</evidence>
<protein>
    <submittedName>
        <fullName evidence="1">Uncharacterized protein</fullName>
    </submittedName>
</protein>
<reference evidence="1 2" key="1">
    <citation type="journal article" date="2025" name="Microbiol. Resour. Announc.">
        <title>Draft genome sequences for Neonectria magnoliae and Neonectria punicea, canker pathogens of Liriodendron tulipifera and Acer saccharum in West Virginia.</title>
        <authorList>
            <person name="Petronek H.M."/>
            <person name="Kasson M.T."/>
            <person name="Metheny A.M."/>
            <person name="Stauder C.M."/>
            <person name="Lovett B."/>
            <person name="Lynch S.C."/>
            <person name="Garnas J.R."/>
            <person name="Kasson L.R."/>
            <person name="Stajich J.E."/>
        </authorList>
    </citation>
    <scope>NUCLEOTIDE SEQUENCE [LARGE SCALE GENOMIC DNA]</scope>
    <source>
        <strain evidence="1 2">NRRL 64653</strain>
    </source>
</reference>
<evidence type="ECO:0000313" key="1">
    <source>
        <dbReference type="EMBL" id="KAK7413659.1"/>
    </source>
</evidence>
<name>A0ABR1GYD9_9HYPO</name>
<dbReference type="Proteomes" id="UP001498476">
    <property type="component" value="Unassembled WGS sequence"/>
</dbReference>
<gene>
    <name evidence="1" type="ORF">QQX98_007441</name>
</gene>
<proteinExistence type="predicted"/>
<keyword evidence="2" id="KW-1185">Reference proteome</keyword>
<comment type="caution">
    <text evidence="1">The sequence shown here is derived from an EMBL/GenBank/DDBJ whole genome shotgun (WGS) entry which is preliminary data.</text>
</comment>